<evidence type="ECO:0000313" key="2">
    <source>
        <dbReference type="Proteomes" id="UP000274429"/>
    </source>
</evidence>
<protein>
    <submittedName>
        <fullName evidence="1 3">Uncharacterized protein</fullName>
    </submittedName>
</protein>
<dbReference type="EMBL" id="UYWX01007725">
    <property type="protein sequence ID" value="VDM27089.1"/>
    <property type="molecule type" value="Genomic_DNA"/>
</dbReference>
<accession>A0A0R3WXL9</accession>
<name>A0A0R3WXL9_HYDTA</name>
<evidence type="ECO:0000313" key="3">
    <source>
        <dbReference type="WBParaSite" id="TTAC_0000550901-mRNA-1"/>
    </source>
</evidence>
<proteinExistence type="predicted"/>
<keyword evidence="2" id="KW-1185">Reference proteome</keyword>
<dbReference type="Proteomes" id="UP000274429">
    <property type="component" value="Unassembled WGS sequence"/>
</dbReference>
<organism evidence="3">
    <name type="scientific">Hydatigena taeniaeformis</name>
    <name type="common">Feline tapeworm</name>
    <name type="synonym">Taenia taeniaeformis</name>
    <dbReference type="NCBI Taxonomy" id="6205"/>
    <lineage>
        <taxon>Eukaryota</taxon>
        <taxon>Metazoa</taxon>
        <taxon>Spiralia</taxon>
        <taxon>Lophotrochozoa</taxon>
        <taxon>Platyhelminthes</taxon>
        <taxon>Cestoda</taxon>
        <taxon>Eucestoda</taxon>
        <taxon>Cyclophyllidea</taxon>
        <taxon>Taeniidae</taxon>
        <taxon>Hydatigera</taxon>
    </lineage>
</organism>
<gene>
    <name evidence="1" type="ORF">TTAC_LOCUS5494</name>
</gene>
<evidence type="ECO:0000313" key="1">
    <source>
        <dbReference type="EMBL" id="VDM27089.1"/>
    </source>
</evidence>
<reference evidence="1 2" key="2">
    <citation type="submission" date="2018-11" db="EMBL/GenBank/DDBJ databases">
        <authorList>
            <consortium name="Pathogen Informatics"/>
        </authorList>
    </citation>
    <scope>NUCLEOTIDE SEQUENCE [LARGE SCALE GENOMIC DNA]</scope>
</reference>
<reference evidence="3" key="1">
    <citation type="submission" date="2017-02" db="UniProtKB">
        <authorList>
            <consortium name="WormBaseParasite"/>
        </authorList>
    </citation>
    <scope>IDENTIFICATION</scope>
</reference>
<dbReference type="WBParaSite" id="TTAC_0000550901-mRNA-1">
    <property type="protein sequence ID" value="TTAC_0000550901-mRNA-1"/>
    <property type="gene ID" value="TTAC_0000550901"/>
</dbReference>
<sequence>MTELSLVSYPHKCADSHRPTAELSLTSPLPRLLEDPCLRNALPLKTLVYNWPQQHHCMCVGVCVSVCMYVRAISSTNQMEGYSNDTRYRFDAIFGDTLAHAFLDQSDAGQVGGGRERRGGEFWRLMEFLQ</sequence>
<dbReference type="AlphaFoldDB" id="A0A0R3WXL9"/>